<keyword evidence="1" id="KW-0472">Membrane</keyword>
<keyword evidence="1" id="KW-1133">Transmembrane helix</keyword>
<evidence type="ECO:0000313" key="2">
    <source>
        <dbReference type="EMBL" id="KAK5971702.1"/>
    </source>
</evidence>
<keyword evidence="3" id="KW-1185">Reference proteome</keyword>
<feature type="transmembrane region" description="Helical" evidence="1">
    <location>
        <begin position="44"/>
        <end position="71"/>
    </location>
</feature>
<feature type="transmembrane region" description="Helical" evidence="1">
    <location>
        <begin position="83"/>
        <end position="111"/>
    </location>
</feature>
<proteinExistence type="predicted"/>
<accession>A0AAN8IJJ9</accession>
<protein>
    <recommendedName>
        <fullName evidence="4">G protein-coupled receptor</fullName>
    </recommendedName>
</protein>
<dbReference type="EMBL" id="WIXE01017484">
    <property type="protein sequence ID" value="KAK5971702.1"/>
    <property type="molecule type" value="Genomic_DNA"/>
</dbReference>
<sequence length="262" mass="29503">MSDHHTASESAEGGKLLYQVNVFGKESIPVKKVMEATFEEATHFYLIAGTILVIMNVVLLSFYVPFLMVLWNNEFRQVTAYRFLFAIGVADCIQLSIHVASSITVLCQFTAPFMIGKIVGAAMYSSYCYTMPMYIFLSLNHLVYVIFPAFASRLCTPIFIWAVLITAFIGFVVFFVLRCLPSINFIFDPVSIQWITPAQDYVISHILKDYSNIIIAVYVGLSVVVYIAIFLHIKTAVSFMIILTIIITVDDNQVSKLSRPPN</sequence>
<evidence type="ECO:0008006" key="4">
    <source>
        <dbReference type="Google" id="ProtNLM"/>
    </source>
</evidence>
<organism evidence="2 3">
    <name type="scientific">Trichostrongylus colubriformis</name>
    <name type="common">Black scour worm</name>
    <dbReference type="NCBI Taxonomy" id="6319"/>
    <lineage>
        <taxon>Eukaryota</taxon>
        <taxon>Metazoa</taxon>
        <taxon>Ecdysozoa</taxon>
        <taxon>Nematoda</taxon>
        <taxon>Chromadorea</taxon>
        <taxon>Rhabditida</taxon>
        <taxon>Rhabditina</taxon>
        <taxon>Rhabditomorpha</taxon>
        <taxon>Strongyloidea</taxon>
        <taxon>Trichostrongylidae</taxon>
        <taxon>Trichostrongylus</taxon>
    </lineage>
</organism>
<feature type="transmembrane region" description="Helical" evidence="1">
    <location>
        <begin position="131"/>
        <end position="151"/>
    </location>
</feature>
<name>A0AAN8IJJ9_TRICO</name>
<gene>
    <name evidence="2" type="ORF">GCK32_004092</name>
</gene>
<feature type="transmembrane region" description="Helical" evidence="1">
    <location>
        <begin position="158"/>
        <end position="177"/>
    </location>
</feature>
<feature type="transmembrane region" description="Helical" evidence="1">
    <location>
        <begin position="213"/>
        <end position="233"/>
    </location>
</feature>
<evidence type="ECO:0000313" key="3">
    <source>
        <dbReference type="Proteomes" id="UP001331761"/>
    </source>
</evidence>
<dbReference type="AlphaFoldDB" id="A0AAN8IJJ9"/>
<comment type="caution">
    <text evidence="2">The sequence shown here is derived from an EMBL/GenBank/DDBJ whole genome shotgun (WGS) entry which is preliminary data.</text>
</comment>
<keyword evidence="1" id="KW-0812">Transmembrane</keyword>
<evidence type="ECO:0000256" key="1">
    <source>
        <dbReference type="SAM" id="Phobius"/>
    </source>
</evidence>
<dbReference type="Proteomes" id="UP001331761">
    <property type="component" value="Unassembled WGS sequence"/>
</dbReference>
<reference evidence="2 3" key="1">
    <citation type="submission" date="2019-10" db="EMBL/GenBank/DDBJ databases">
        <title>Assembly and Annotation for the nematode Trichostrongylus colubriformis.</title>
        <authorList>
            <person name="Martin J."/>
        </authorList>
    </citation>
    <scope>NUCLEOTIDE SEQUENCE [LARGE SCALE GENOMIC DNA]</scope>
    <source>
        <strain evidence="2">G859</strain>
        <tissue evidence="2">Whole worm</tissue>
    </source>
</reference>